<feature type="compositionally biased region" description="Acidic residues" evidence="1">
    <location>
        <begin position="373"/>
        <end position="397"/>
    </location>
</feature>
<evidence type="ECO:0000256" key="1">
    <source>
        <dbReference type="SAM" id="MobiDB-lite"/>
    </source>
</evidence>
<feature type="compositionally biased region" description="Low complexity" evidence="1">
    <location>
        <begin position="155"/>
        <end position="167"/>
    </location>
</feature>
<dbReference type="EMBL" id="ML210208">
    <property type="protein sequence ID" value="TFK23995.1"/>
    <property type="molecule type" value="Genomic_DNA"/>
</dbReference>
<dbReference type="Proteomes" id="UP000307440">
    <property type="component" value="Unassembled WGS sequence"/>
</dbReference>
<feature type="region of interest" description="Disordered" evidence="1">
    <location>
        <begin position="314"/>
        <end position="346"/>
    </location>
</feature>
<feature type="region of interest" description="Disordered" evidence="1">
    <location>
        <begin position="254"/>
        <end position="274"/>
    </location>
</feature>
<gene>
    <name evidence="2" type="ORF">FA15DRAFT_437662</name>
</gene>
<feature type="region of interest" description="Disordered" evidence="1">
    <location>
        <begin position="22"/>
        <end position="189"/>
    </location>
</feature>
<proteinExistence type="predicted"/>
<dbReference type="STRING" id="230819.A0A5C3KUX1"/>
<dbReference type="AlphaFoldDB" id="A0A5C3KUX1"/>
<sequence length="544" mass="56085">MMHQMQAYAHYVTSLSQHGQHLLPVVPPAPSTLPEESPYPQGGPSSINGQGLVPEFAHTEDKADAPPDIDDGINSGSDAQVDDSGPGSTSVPGDAPIESNFGAESGPTEKKAAESLSRATSSAEHVASETPSAETSAGSLTFEQPHPSSPPTQGPLSPNSSHPSLPSGAYPLLPFHPHSSNPQSPMGMQTSFAFSHLPYPGHIQGPQPQLFPIVPLGLSGIGPGGHMQTLQSPIHPGMMPLSGMHAFPVHPMTHAPRPSSPAIFSPSTPSSVPHPLSPIHPPHGSIGTGMGIGLMNGTHSSLWMNGIGPSSKLGSLSPDLGGPSSPISSWTQERGRRKGRGHSGRGMLVQDVSVNVVNGGSLGQVLGAASGEGQEENEGEGEPTLQDEDGEEDEEEGGFNVLLADAILKRPSSIRMGSSKRGSVREKTSTPPSLSGSISLNGVWPGIGGSVDVKTLSTDVVDASREETEEQQEFTFPSLSELGNVAREKRVNGSVDSRIALAFGNGEAARVSGASSPPLAEFISSSEFAPAALVPDPVPAPHVA</sequence>
<keyword evidence="3" id="KW-1185">Reference proteome</keyword>
<feature type="compositionally biased region" description="Polar residues" evidence="1">
    <location>
        <begin position="178"/>
        <end position="189"/>
    </location>
</feature>
<evidence type="ECO:0000313" key="2">
    <source>
        <dbReference type="EMBL" id="TFK23995.1"/>
    </source>
</evidence>
<feature type="region of interest" description="Disordered" evidence="1">
    <location>
        <begin position="413"/>
        <end position="437"/>
    </location>
</feature>
<name>A0A5C3KUX1_COPMA</name>
<feature type="region of interest" description="Disordered" evidence="1">
    <location>
        <begin position="363"/>
        <end position="397"/>
    </location>
</feature>
<protein>
    <submittedName>
        <fullName evidence="2">Uncharacterized protein</fullName>
    </submittedName>
</protein>
<feature type="compositionally biased region" description="Low complexity" evidence="1">
    <location>
        <begin position="314"/>
        <end position="329"/>
    </location>
</feature>
<feature type="compositionally biased region" description="Polar residues" evidence="1">
    <location>
        <begin position="117"/>
        <end position="142"/>
    </location>
</feature>
<reference evidence="2 3" key="1">
    <citation type="journal article" date="2019" name="Nat. Ecol. Evol.">
        <title>Megaphylogeny resolves global patterns of mushroom evolution.</title>
        <authorList>
            <person name="Varga T."/>
            <person name="Krizsan K."/>
            <person name="Foldi C."/>
            <person name="Dima B."/>
            <person name="Sanchez-Garcia M."/>
            <person name="Sanchez-Ramirez S."/>
            <person name="Szollosi G.J."/>
            <person name="Szarkandi J.G."/>
            <person name="Papp V."/>
            <person name="Albert L."/>
            <person name="Andreopoulos W."/>
            <person name="Angelini C."/>
            <person name="Antonin V."/>
            <person name="Barry K.W."/>
            <person name="Bougher N.L."/>
            <person name="Buchanan P."/>
            <person name="Buyck B."/>
            <person name="Bense V."/>
            <person name="Catcheside P."/>
            <person name="Chovatia M."/>
            <person name="Cooper J."/>
            <person name="Damon W."/>
            <person name="Desjardin D."/>
            <person name="Finy P."/>
            <person name="Geml J."/>
            <person name="Haridas S."/>
            <person name="Hughes K."/>
            <person name="Justo A."/>
            <person name="Karasinski D."/>
            <person name="Kautmanova I."/>
            <person name="Kiss B."/>
            <person name="Kocsube S."/>
            <person name="Kotiranta H."/>
            <person name="LaButti K.M."/>
            <person name="Lechner B.E."/>
            <person name="Liimatainen K."/>
            <person name="Lipzen A."/>
            <person name="Lukacs Z."/>
            <person name="Mihaltcheva S."/>
            <person name="Morgado L.N."/>
            <person name="Niskanen T."/>
            <person name="Noordeloos M.E."/>
            <person name="Ohm R.A."/>
            <person name="Ortiz-Santana B."/>
            <person name="Ovrebo C."/>
            <person name="Racz N."/>
            <person name="Riley R."/>
            <person name="Savchenko A."/>
            <person name="Shiryaev A."/>
            <person name="Soop K."/>
            <person name="Spirin V."/>
            <person name="Szebenyi C."/>
            <person name="Tomsovsky M."/>
            <person name="Tulloss R.E."/>
            <person name="Uehling J."/>
            <person name="Grigoriev I.V."/>
            <person name="Vagvolgyi C."/>
            <person name="Papp T."/>
            <person name="Martin F.M."/>
            <person name="Miettinen O."/>
            <person name="Hibbett D.S."/>
            <person name="Nagy L.G."/>
        </authorList>
    </citation>
    <scope>NUCLEOTIDE SEQUENCE [LARGE SCALE GENOMIC DNA]</scope>
    <source>
        <strain evidence="2 3">CBS 121175</strain>
    </source>
</reference>
<evidence type="ECO:0000313" key="3">
    <source>
        <dbReference type="Proteomes" id="UP000307440"/>
    </source>
</evidence>
<accession>A0A5C3KUX1</accession>
<organism evidence="2 3">
    <name type="scientific">Coprinopsis marcescibilis</name>
    <name type="common">Agaric fungus</name>
    <name type="synonym">Psathyrella marcescibilis</name>
    <dbReference type="NCBI Taxonomy" id="230819"/>
    <lineage>
        <taxon>Eukaryota</taxon>
        <taxon>Fungi</taxon>
        <taxon>Dikarya</taxon>
        <taxon>Basidiomycota</taxon>
        <taxon>Agaricomycotina</taxon>
        <taxon>Agaricomycetes</taxon>
        <taxon>Agaricomycetidae</taxon>
        <taxon>Agaricales</taxon>
        <taxon>Agaricineae</taxon>
        <taxon>Psathyrellaceae</taxon>
        <taxon>Coprinopsis</taxon>
    </lineage>
</organism>